<feature type="region of interest" description="Disordered" evidence="1">
    <location>
        <begin position="1"/>
        <end position="24"/>
    </location>
</feature>
<keyword evidence="3" id="KW-1185">Reference proteome</keyword>
<dbReference type="Proteomes" id="UP000237246">
    <property type="component" value="Unassembled WGS sequence"/>
</dbReference>
<name>A0A2P4TGZ3_BAMTH</name>
<proteinExistence type="predicted"/>
<dbReference type="AlphaFoldDB" id="A0A2P4TGZ3"/>
<accession>A0A2P4TGZ3</accession>
<evidence type="ECO:0000313" key="2">
    <source>
        <dbReference type="EMBL" id="POI35633.1"/>
    </source>
</evidence>
<comment type="caution">
    <text evidence="2">The sequence shown here is derived from an EMBL/GenBank/DDBJ whole genome shotgun (WGS) entry which is preliminary data.</text>
</comment>
<evidence type="ECO:0000256" key="1">
    <source>
        <dbReference type="SAM" id="MobiDB-lite"/>
    </source>
</evidence>
<dbReference type="EMBL" id="PPHD01000316">
    <property type="protein sequence ID" value="POI35633.1"/>
    <property type="molecule type" value="Genomic_DNA"/>
</dbReference>
<sequence>MTVTTGQPPGSSTQTISSTGMATL</sequence>
<gene>
    <name evidence="2" type="ORF">CIB84_000619</name>
</gene>
<reference evidence="2 3" key="1">
    <citation type="submission" date="2018-01" db="EMBL/GenBank/DDBJ databases">
        <title>Comparison of the Chinese Bamboo Partridge and Red Junglefowl genome sequences highlights the importance of demography in genome evolution.</title>
        <authorList>
            <person name="Tiley G.P."/>
            <person name="Kimball R.T."/>
            <person name="Braun E.L."/>
            <person name="Burleigh J.G."/>
        </authorList>
    </citation>
    <scope>NUCLEOTIDE SEQUENCE [LARGE SCALE GENOMIC DNA]</scope>
    <source>
        <strain evidence="2">RTK389</strain>
        <tissue evidence="2">Blood</tissue>
    </source>
</reference>
<organism evidence="2 3">
    <name type="scientific">Bambusicola thoracicus</name>
    <name type="common">Chinese bamboo-partridge</name>
    <name type="synonym">Perdix thoracica</name>
    <dbReference type="NCBI Taxonomy" id="9083"/>
    <lineage>
        <taxon>Eukaryota</taxon>
        <taxon>Metazoa</taxon>
        <taxon>Chordata</taxon>
        <taxon>Craniata</taxon>
        <taxon>Vertebrata</taxon>
        <taxon>Euteleostomi</taxon>
        <taxon>Archelosauria</taxon>
        <taxon>Archosauria</taxon>
        <taxon>Dinosauria</taxon>
        <taxon>Saurischia</taxon>
        <taxon>Theropoda</taxon>
        <taxon>Coelurosauria</taxon>
        <taxon>Aves</taxon>
        <taxon>Neognathae</taxon>
        <taxon>Galloanserae</taxon>
        <taxon>Galliformes</taxon>
        <taxon>Phasianidae</taxon>
        <taxon>Perdicinae</taxon>
        <taxon>Bambusicola</taxon>
    </lineage>
</organism>
<evidence type="ECO:0000313" key="3">
    <source>
        <dbReference type="Proteomes" id="UP000237246"/>
    </source>
</evidence>
<protein>
    <submittedName>
        <fullName evidence="2">Uncharacterized protein</fullName>
    </submittedName>
</protein>